<dbReference type="GO" id="GO:0046872">
    <property type="term" value="F:metal ion binding"/>
    <property type="evidence" value="ECO:0007669"/>
    <property type="project" value="UniProtKB-KW"/>
</dbReference>
<dbReference type="GO" id="GO:0005829">
    <property type="term" value="C:cytosol"/>
    <property type="evidence" value="ECO:0007669"/>
    <property type="project" value="TreeGrafter"/>
</dbReference>
<dbReference type="Proteomes" id="UP000280307">
    <property type="component" value="Unassembled WGS sequence"/>
</dbReference>
<dbReference type="PANTHER" id="PTHR45833">
    <property type="entry name" value="METHIONINE SYNTHASE"/>
    <property type="match status" value="1"/>
</dbReference>
<comment type="caution">
    <text evidence="4">The sequence shown here is derived from an EMBL/GenBank/DDBJ whole genome shotgun (WGS) entry which is preliminary data.</text>
</comment>
<dbReference type="SUPFAM" id="SSF52242">
    <property type="entry name" value="Cobalamin (vitamin B12)-binding domain"/>
    <property type="match status" value="1"/>
</dbReference>
<reference evidence="4 5" key="1">
    <citation type="submission" date="2018-12" db="EMBL/GenBank/DDBJ databases">
        <title>Genome Sequence of Candidatus Viridilinea halotolerans isolated from saline sulfide-rich spring.</title>
        <authorList>
            <person name="Grouzdev D.S."/>
            <person name="Burganskaya E.I."/>
            <person name="Krutkina M.S."/>
            <person name="Sukhacheva M.V."/>
            <person name="Gorlenko V.M."/>
        </authorList>
    </citation>
    <scope>NUCLEOTIDE SEQUENCE [LARGE SCALE GENOMIC DNA]</scope>
    <source>
        <strain evidence="4">Chok-6</strain>
    </source>
</reference>
<evidence type="ECO:0000256" key="2">
    <source>
        <dbReference type="ARBA" id="ARBA00023285"/>
    </source>
</evidence>
<evidence type="ECO:0000313" key="4">
    <source>
        <dbReference type="EMBL" id="RRR69423.1"/>
    </source>
</evidence>
<dbReference type="Pfam" id="PF02310">
    <property type="entry name" value="B12-binding"/>
    <property type="match status" value="1"/>
</dbReference>
<dbReference type="GO" id="GO:0046653">
    <property type="term" value="P:tetrahydrofolate metabolic process"/>
    <property type="evidence" value="ECO:0007669"/>
    <property type="project" value="TreeGrafter"/>
</dbReference>
<feature type="domain" description="B12-binding" evidence="3">
    <location>
        <begin position="92"/>
        <end position="216"/>
    </location>
</feature>
<dbReference type="GO" id="GO:0050667">
    <property type="term" value="P:homocysteine metabolic process"/>
    <property type="evidence" value="ECO:0007669"/>
    <property type="project" value="TreeGrafter"/>
</dbReference>
<dbReference type="SMART" id="SM01018">
    <property type="entry name" value="B12-binding_2"/>
    <property type="match status" value="1"/>
</dbReference>
<dbReference type="Gene3D" id="1.10.1240.10">
    <property type="entry name" value="Methionine synthase domain"/>
    <property type="match status" value="1"/>
</dbReference>
<dbReference type="GO" id="GO:0008705">
    <property type="term" value="F:methionine synthase activity"/>
    <property type="evidence" value="ECO:0007669"/>
    <property type="project" value="TreeGrafter"/>
</dbReference>
<dbReference type="EMBL" id="RSAS01000637">
    <property type="protein sequence ID" value="RRR69423.1"/>
    <property type="molecule type" value="Genomic_DNA"/>
</dbReference>
<dbReference type="PANTHER" id="PTHR45833:SF1">
    <property type="entry name" value="METHIONINE SYNTHASE"/>
    <property type="match status" value="1"/>
</dbReference>
<dbReference type="GO" id="GO:0031419">
    <property type="term" value="F:cobalamin binding"/>
    <property type="evidence" value="ECO:0007669"/>
    <property type="project" value="InterPro"/>
</dbReference>
<dbReference type="SUPFAM" id="SSF47644">
    <property type="entry name" value="Methionine synthase domain"/>
    <property type="match status" value="1"/>
</dbReference>
<evidence type="ECO:0000313" key="5">
    <source>
        <dbReference type="Proteomes" id="UP000280307"/>
    </source>
</evidence>
<proteinExistence type="predicted"/>
<protein>
    <submittedName>
        <fullName evidence="4">Cobalamin-binding protein</fullName>
    </submittedName>
</protein>
<keyword evidence="2" id="KW-0170">Cobalt</keyword>
<evidence type="ECO:0000259" key="3">
    <source>
        <dbReference type="PROSITE" id="PS51332"/>
    </source>
</evidence>
<dbReference type="InterPro" id="IPR006158">
    <property type="entry name" value="Cobalamin-bd"/>
</dbReference>
<dbReference type="PROSITE" id="PS51332">
    <property type="entry name" value="B12_BINDING"/>
    <property type="match status" value="1"/>
</dbReference>
<keyword evidence="1" id="KW-0479">Metal-binding</keyword>
<dbReference type="InterPro" id="IPR036594">
    <property type="entry name" value="Meth_synthase_dom"/>
</dbReference>
<sequence length="216" mass="23815">MSISLHIEAPLAAFVEALLAMDRLAVRELLKTLYDPEHGIQAIERLVVPALEQIGVQWEQGDLSLAQVYMSGRICEELVEELLPAAPNERADQPKVGLAILEDHHLLGKRMVAAVLRAGGYRFYDYGQVDVLGMVAHAVEDQLDVLLISVLMLPSALRVRELARQLNHVGCRPHLIVGGAPFRLDEQLWQEVGADAMGRSAADVLRLLHAAPRRSS</sequence>
<gene>
    <name evidence="4" type="ORF">EI684_15670</name>
</gene>
<dbReference type="InterPro" id="IPR036724">
    <property type="entry name" value="Cobalamin-bd_sf"/>
</dbReference>
<dbReference type="Pfam" id="PF02607">
    <property type="entry name" value="B12-binding_2"/>
    <property type="match status" value="1"/>
</dbReference>
<accession>A0A426TVL7</accession>
<organism evidence="4 5">
    <name type="scientific">Candidatus Viridilinea halotolerans</name>
    <dbReference type="NCBI Taxonomy" id="2491704"/>
    <lineage>
        <taxon>Bacteria</taxon>
        <taxon>Bacillati</taxon>
        <taxon>Chloroflexota</taxon>
        <taxon>Chloroflexia</taxon>
        <taxon>Chloroflexales</taxon>
        <taxon>Chloroflexineae</taxon>
        <taxon>Oscillochloridaceae</taxon>
        <taxon>Candidatus Viridilinea</taxon>
    </lineage>
</organism>
<evidence type="ECO:0000256" key="1">
    <source>
        <dbReference type="ARBA" id="ARBA00022723"/>
    </source>
</evidence>
<dbReference type="Gene3D" id="3.40.50.280">
    <property type="entry name" value="Cobalamin-binding domain"/>
    <property type="match status" value="1"/>
</dbReference>
<dbReference type="AlphaFoldDB" id="A0A426TVL7"/>
<dbReference type="InterPro" id="IPR003759">
    <property type="entry name" value="Cbl-bd_cap"/>
</dbReference>
<dbReference type="InterPro" id="IPR050554">
    <property type="entry name" value="Met_Synthase/Corrinoid"/>
</dbReference>
<name>A0A426TVL7_9CHLR</name>